<sequence>MMENLLLLRNPESYMKNIRRYYNNKCKLNLILISVKHIIKPREEKRKEEYMVLDRKQNATTGQIFMALLDLMLHRQQHLQILNQHRQG</sequence>
<keyword evidence="2" id="KW-1185">Reference proteome</keyword>
<comment type="caution">
    <text evidence="1">The sequence shown here is derived from an EMBL/GenBank/DDBJ whole genome shotgun (WGS) entry which is preliminary data.</text>
</comment>
<proteinExistence type="predicted"/>
<organism evidence="1 2">
    <name type="scientific">Nicotiana attenuata</name>
    <name type="common">Coyote tobacco</name>
    <dbReference type="NCBI Taxonomy" id="49451"/>
    <lineage>
        <taxon>Eukaryota</taxon>
        <taxon>Viridiplantae</taxon>
        <taxon>Streptophyta</taxon>
        <taxon>Embryophyta</taxon>
        <taxon>Tracheophyta</taxon>
        <taxon>Spermatophyta</taxon>
        <taxon>Magnoliopsida</taxon>
        <taxon>eudicotyledons</taxon>
        <taxon>Gunneridae</taxon>
        <taxon>Pentapetalae</taxon>
        <taxon>asterids</taxon>
        <taxon>lamiids</taxon>
        <taxon>Solanales</taxon>
        <taxon>Solanaceae</taxon>
        <taxon>Nicotianoideae</taxon>
        <taxon>Nicotianeae</taxon>
        <taxon>Nicotiana</taxon>
    </lineage>
</organism>
<dbReference type="EMBL" id="MJEQ01000384">
    <property type="protein sequence ID" value="OIT36840.1"/>
    <property type="molecule type" value="Genomic_DNA"/>
</dbReference>
<dbReference type="Proteomes" id="UP000187609">
    <property type="component" value="Unassembled WGS sequence"/>
</dbReference>
<name>A0A314L5G2_NICAT</name>
<accession>A0A314L5G2</accession>
<evidence type="ECO:0000313" key="2">
    <source>
        <dbReference type="Proteomes" id="UP000187609"/>
    </source>
</evidence>
<dbReference type="Gramene" id="OIT36840">
    <property type="protein sequence ID" value="OIT36840"/>
    <property type="gene ID" value="A4A49_64511"/>
</dbReference>
<gene>
    <name evidence="1" type="ORF">A4A49_64511</name>
</gene>
<reference evidence="1" key="1">
    <citation type="submission" date="2016-11" db="EMBL/GenBank/DDBJ databases">
        <title>The genome of Nicotiana attenuata.</title>
        <authorList>
            <person name="Xu S."/>
            <person name="Brockmoeller T."/>
            <person name="Gaquerel E."/>
            <person name="Navarro A."/>
            <person name="Kuhl H."/>
            <person name="Gase K."/>
            <person name="Ling Z."/>
            <person name="Zhou W."/>
            <person name="Kreitzer C."/>
            <person name="Stanke M."/>
            <person name="Tang H."/>
            <person name="Lyons E."/>
            <person name="Pandey P."/>
            <person name="Pandey S.P."/>
            <person name="Timmermann B."/>
            <person name="Baldwin I.T."/>
        </authorList>
    </citation>
    <scope>NUCLEOTIDE SEQUENCE [LARGE SCALE GENOMIC DNA]</scope>
    <source>
        <strain evidence="1">UT</strain>
    </source>
</reference>
<evidence type="ECO:0000313" key="1">
    <source>
        <dbReference type="EMBL" id="OIT36840.1"/>
    </source>
</evidence>
<dbReference type="AlphaFoldDB" id="A0A314L5G2"/>
<protein>
    <submittedName>
        <fullName evidence="1">Uncharacterized protein</fullName>
    </submittedName>
</protein>
<feature type="non-terminal residue" evidence="1">
    <location>
        <position position="88"/>
    </location>
</feature>